<keyword evidence="1" id="KW-1133">Transmembrane helix</keyword>
<feature type="transmembrane region" description="Helical" evidence="1">
    <location>
        <begin position="57"/>
        <end position="79"/>
    </location>
</feature>
<protein>
    <submittedName>
        <fullName evidence="2">Uncharacterized protein DUF4383</fullName>
    </submittedName>
</protein>
<dbReference type="EMBL" id="SNWQ01000010">
    <property type="protein sequence ID" value="TDO46779.1"/>
    <property type="molecule type" value="Genomic_DNA"/>
</dbReference>
<keyword evidence="1" id="KW-0472">Membrane</keyword>
<keyword evidence="1" id="KW-0812">Transmembrane</keyword>
<evidence type="ECO:0000313" key="3">
    <source>
        <dbReference type="Proteomes" id="UP000295388"/>
    </source>
</evidence>
<reference evidence="2 3" key="1">
    <citation type="submission" date="2019-03" db="EMBL/GenBank/DDBJ databases">
        <title>Genomic Encyclopedia of Type Strains, Phase III (KMG-III): the genomes of soil and plant-associated and newly described type strains.</title>
        <authorList>
            <person name="Whitman W."/>
        </authorList>
    </citation>
    <scope>NUCLEOTIDE SEQUENCE [LARGE SCALE GENOMIC DNA]</scope>
    <source>
        <strain evidence="2 3">VKM Ac-2527</strain>
    </source>
</reference>
<keyword evidence="3" id="KW-1185">Reference proteome</keyword>
<name>A0A4V3C9R8_9ACTN</name>
<evidence type="ECO:0000313" key="2">
    <source>
        <dbReference type="EMBL" id="TDO46779.1"/>
    </source>
</evidence>
<accession>A0A4V3C9R8</accession>
<dbReference type="Proteomes" id="UP000295388">
    <property type="component" value="Unassembled WGS sequence"/>
</dbReference>
<dbReference type="OrthoDB" id="572373at2"/>
<gene>
    <name evidence="2" type="ORF">EV643_110162</name>
</gene>
<organism evidence="2 3">
    <name type="scientific">Kribbella caucasensis</name>
    <dbReference type="NCBI Taxonomy" id="2512215"/>
    <lineage>
        <taxon>Bacteria</taxon>
        <taxon>Bacillati</taxon>
        <taxon>Actinomycetota</taxon>
        <taxon>Actinomycetes</taxon>
        <taxon>Propionibacteriales</taxon>
        <taxon>Kribbellaceae</taxon>
        <taxon>Kribbella</taxon>
    </lineage>
</organism>
<feature type="transmembrane region" description="Helical" evidence="1">
    <location>
        <begin position="86"/>
        <end position="104"/>
    </location>
</feature>
<comment type="caution">
    <text evidence="2">The sequence shown here is derived from an EMBL/GenBank/DDBJ whole genome shotgun (WGS) entry which is preliminary data.</text>
</comment>
<evidence type="ECO:0000256" key="1">
    <source>
        <dbReference type="SAM" id="Phobius"/>
    </source>
</evidence>
<proteinExistence type="predicted"/>
<dbReference type="Pfam" id="PF14325">
    <property type="entry name" value="DUF4383"/>
    <property type="match status" value="1"/>
</dbReference>
<dbReference type="AlphaFoldDB" id="A0A4V3C9R8"/>
<sequence>MSHMNTRTGAATPIQKAAVVVSIAFLVVGVLGFVPGITTNLDDLTVAGHETDTMLLGLFQVSILHNIVHLLLGVVGLAMARTASSAYLFLIGGGLVYLALWIYGLVIDLDSSANFVPVNTADNWLHLALGAGMILLGLALGRRRQAKTSPTTPADSTPSQPV</sequence>
<feature type="transmembrane region" description="Helical" evidence="1">
    <location>
        <begin position="124"/>
        <end position="141"/>
    </location>
</feature>
<feature type="transmembrane region" description="Helical" evidence="1">
    <location>
        <begin position="17"/>
        <end position="37"/>
    </location>
</feature>